<evidence type="ECO:0000259" key="1">
    <source>
        <dbReference type="Pfam" id="PF13524"/>
    </source>
</evidence>
<dbReference type="SUPFAM" id="SSF53756">
    <property type="entry name" value="UDP-Glycosyltransferase/glycogen phosphorylase"/>
    <property type="match status" value="1"/>
</dbReference>
<reference evidence="2 3" key="1">
    <citation type="submission" date="2012-10" db="EMBL/GenBank/DDBJ databases">
        <title>Draft Genome Sequence of Paenibacillus popilliae ATCC 14706T.</title>
        <authorList>
            <person name="Iiyama K."/>
            <person name="Mori K."/>
            <person name="Mon H."/>
            <person name="Chieda Y."/>
            <person name="Lee J.M."/>
            <person name="Kusakabe T."/>
            <person name="Tashiro K."/>
            <person name="Asano S."/>
            <person name="Yasunaga-Aoki C."/>
            <person name="Shimizu S."/>
        </authorList>
    </citation>
    <scope>NUCLEOTIDE SEQUENCE [LARGE SCALE GENOMIC DNA]</scope>
    <source>
        <strain evidence="2 3">ATCC 14706</strain>
    </source>
</reference>
<organism evidence="2 3">
    <name type="scientific">Paenibacillus popilliae ATCC 14706</name>
    <dbReference type="NCBI Taxonomy" id="1212764"/>
    <lineage>
        <taxon>Bacteria</taxon>
        <taxon>Bacillati</taxon>
        <taxon>Bacillota</taxon>
        <taxon>Bacilli</taxon>
        <taxon>Bacillales</taxon>
        <taxon>Paenibacillaceae</taxon>
        <taxon>Paenibacillus</taxon>
    </lineage>
</organism>
<protein>
    <submittedName>
        <fullName evidence="2">Uncharacterized protein conserved in bacteria</fullName>
    </submittedName>
</protein>
<dbReference type="RefSeq" id="WP_006288218.1">
    <property type="nucleotide sequence ID" value="NZ_BALG01000476.1"/>
</dbReference>
<evidence type="ECO:0000313" key="3">
    <source>
        <dbReference type="Proteomes" id="UP000029453"/>
    </source>
</evidence>
<dbReference type="InterPro" id="IPR055259">
    <property type="entry name" value="YkvP/CgeB_Glyco_trans-like"/>
</dbReference>
<dbReference type="Pfam" id="PF13524">
    <property type="entry name" value="Glyco_trans_1_2"/>
    <property type="match status" value="1"/>
</dbReference>
<proteinExistence type="predicted"/>
<dbReference type="EMBL" id="BALG01000476">
    <property type="protein sequence ID" value="GAC44395.1"/>
    <property type="molecule type" value="Genomic_DNA"/>
</dbReference>
<gene>
    <name evidence="2" type="ORF">PPOP_3799</name>
</gene>
<name>M9LM28_PAEPP</name>
<comment type="caution">
    <text evidence="2">The sequence shown here is derived from an EMBL/GenBank/DDBJ whole genome shotgun (WGS) entry which is preliminary data.</text>
</comment>
<feature type="domain" description="Spore protein YkvP/CgeB glycosyl transferase-like" evidence="1">
    <location>
        <begin position="218"/>
        <end position="374"/>
    </location>
</feature>
<accession>M9LM28</accession>
<keyword evidence="3" id="KW-1185">Reference proteome</keyword>
<dbReference type="AlphaFoldDB" id="M9LM28"/>
<dbReference type="Proteomes" id="UP000029453">
    <property type="component" value="Unassembled WGS sequence"/>
</dbReference>
<evidence type="ECO:0000313" key="2">
    <source>
        <dbReference type="EMBL" id="GAC44395.1"/>
    </source>
</evidence>
<sequence length="379" mass="43853">MRTSRSRRQQARIHMNHQFRDNARHQGRIAGFNNGFQEGYLRGRADVIMNTPRDPIPMRPLHIYYVTTGKGYPYSPLDEGMRTTWQELVSQVSVFGPRDGVAAVAGQQRPDLVFALDGMELPLEQVDALRALGIPTALWITDDPYYTDMMSSIVMHYDYVFTLEANNVEYYRSLGANVYFLPFGVFPGQFRPIRSPAKVRREISFIGSAYWNRVRVIESILPELMKRGLVLSGLWWDRLPQYHQYAHQIELNRWMDPYETSDTYNGSKIVINLHRSHNDESVNQNQINITAASPNPRTFEICACATLQLTDVRSDLSKFYTPGVEIETYASTEEMLSKIDYFLSHEQDRREIALRALARTMREHTYAHRLNQVLVTIFG</sequence>